<dbReference type="Proteomes" id="UP000006395">
    <property type="component" value="Chromosome"/>
</dbReference>
<sequence>MGTPRSGKTTFLRLLYDIIYADNNGVIPAELYSIINEYDIPSANLELDRIKISCTRIEEVACNLESTEKKGKAIYFPIEMEEAVKVRIFLTFESYYSFMELLLKILSSPKHYSPQDFIGELYTKYRLRVGGSYLYEDFKNRKIRIEYSATSVTKMSLLVYSIVQ</sequence>
<evidence type="ECO:0000313" key="2">
    <source>
        <dbReference type="Proteomes" id="UP000006395"/>
    </source>
</evidence>
<organism evidence="1 2">
    <name type="scientific">Saccharolobus islandicus (strain HVE10/4)</name>
    <name type="common">Sulfolobus islandicus</name>
    <dbReference type="NCBI Taxonomy" id="930943"/>
    <lineage>
        <taxon>Archaea</taxon>
        <taxon>Thermoproteota</taxon>
        <taxon>Thermoprotei</taxon>
        <taxon>Sulfolobales</taxon>
        <taxon>Sulfolobaceae</taxon>
        <taxon>Saccharolobus</taxon>
    </lineage>
</organism>
<dbReference type="KEGG" id="sih:SiH_0734"/>
<dbReference type="EMBL" id="CP002426">
    <property type="protein sequence ID" value="ADX82090.1"/>
    <property type="molecule type" value="Genomic_DNA"/>
</dbReference>
<gene>
    <name evidence="1" type="ordered locus">SiH_0734</name>
</gene>
<accession>F0NNQ4</accession>
<proteinExistence type="predicted"/>
<dbReference type="HOGENOM" id="CLU_1615385_0_0_2"/>
<dbReference type="AlphaFoldDB" id="F0NNQ4"/>
<protein>
    <submittedName>
        <fullName evidence="1">Uncharacterized protein</fullName>
    </submittedName>
</protein>
<reference evidence="1 2" key="1">
    <citation type="journal article" date="2011" name="J. Bacteriol.">
        <title>Genome analyses of icelandic strains of Sulfolobus islandicus, model organisms for genetic and virus-host interaction studies.</title>
        <authorList>
            <person name="Guo L."/>
            <person name="Brugger K."/>
            <person name="Liu C."/>
            <person name="Shah S.A."/>
            <person name="Zheng H."/>
            <person name="Zhu Y."/>
            <person name="Wang S."/>
            <person name="Lillestol R.K."/>
            <person name="Chen L."/>
            <person name="Frank J."/>
            <person name="Prangishvili D."/>
            <person name="Paulin L."/>
            <person name="She Q."/>
            <person name="Huang L."/>
            <person name="Garrett R.A."/>
        </authorList>
    </citation>
    <scope>NUCLEOTIDE SEQUENCE [LARGE SCALE GENOMIC DNA]</scope>
    <source>
        <strain evidence="1 2">HVE10/4</strain>
    </source>
</reference>
<name>F0NNQ4_SACI0</name>
<keyword evidence="2" id="KW-1185">Reference proteome</keyword>
<evidence type="ECO:0000313" key="1">
    <source>
        <dbReference type="EMBL" id="ADX82090.1"/>
    </source>
</evidence>
<dbReference type="RefSeq" id="WP_014512256.1">
    <property type="nucleotide sequence ID" value="NC_017275.1"/>
</dbReference>
<dbReference type="GeneID" id="12414765"/>